<feature type="compositionally biased region" description="Polar residues" evidence="7">
    <location>
        <begin position="519"/>
        <end position="539"/>
    </location>
</feature>
<dbReference type="InterPro" id="IPR011009">
    <property type="entry name" value="Kinase-like_dom_sf"/>
</dbReference>
<evidence type="ECO:0000256" key="2">
    <source>
        <dbReference type="ARBA" id="ARBA00022679"/>
    </source>
</evidence>
<dbReference type="InterPro" id="IPR001245">
    <property type="entry name" value="Ser-Thr/Tyr_kinase_cat_dom"/>
</dbReference>
<keyword evidence="1" id="KW-0723">Serine/threonine-protein kinase</keyword>
<evidence type="ECO:0000313" key="9">
    <source>
        <dbReference type="Proteomes" id="UP000694864"/>
    </source>
</evidence>
<dbReference type="Proteomes" id="UP000694864">
    <property type="component" value="Chromosome 19"/>
</dbReference>
<feature type="region of interest" description="Disordered" evidence="7">
    <location>
        <begin position="354"/>
        <end position="411"/>
    </location>
</feature>
<evidence type="ECO:0000256" key="1">
    <source>
        <dbReference type="ARBA" id="ARBA00022527"/>
    </source>
</evidence>
<dbReference type="PROSITE" id="PS50011">
    <property type="entry name" value="PROTEIN_KINASE_DOM"/>
    <property type="match status" value="1"/>
</dbReference>
<dbReference type="PROSITE" id="PS00108">
    <property type="entry name" value="PROTEIN_KINASE_ST"/>
    <property type="match status" value="1"/>
</dbReference>
<dbReference type="SUPFAM" id="SSF54277">
    <property type="entry name" value="CAD &amp; PB1 domains"/>
    <property type="match status" value="1"/>
</dbReference>
<dbReference type="SMART" id="SM00220">
    <property type="entry name" value="S_TKc"/>
    <property type="match status" value="1"/>
</dbReference>
<dbReference type="SMART" id="SM00666">
    <property type="entry name" value="PB1"/>
    <property type="match status" value="1"/>
</dbReference>
<reference evidence="9" key="1">
    <citation type="journal article" date="2014" name="Nat. Commun.">
        <title>The emerging biofuel crop Camelina sativa retains a highly undifferentiated hexaploid genome structure.</title>
        <authorList>
            <person name="Kagale S."/>
            <person name="Koh C."/>
            <person name="Nixon J."/>
            <person name="Bollina V."/>
            <person name="Clarke W.E."/>
            <person name="Tuteja R."/>
            <person name="Spillane C."/>
            <person name="Robinson S.J."/>
            <person name="Links M.G."/>
            <person name="Clarke C."/>
            <person name="Higgins E.E."/>
            <person name="Huebert T."/>
            <person name="Sharpe A.G."/>
            <person name="Parkin I.A."/>
        </authorList>
    </citation>
    <scope>NUCLEOTIDE SEQUENCE [LARGE SCALE GENOMIC DNA]</scope>
    <source>
        <strain evidence="9">cv. DH55</strain>
    </source>
</reference>
<keyword evidence="3 6" id="KW-0547">Nucleotide-binding</keyword>
<feature type="domain" description="Protein kinase" evidence="8">
    <location>
        <begin position="847"/>
        <end position="1118"/>
    </location>
</feature>
<name>A0ABM0XNM1_CAMSA</name>
<keyword evidence="5 6" id="KW-0067">ATP-binding</keyword>
<feature type="compositionally biased region" description="Low complexity" evidence="7">
    <location>
        <begin position="386"/>
        <end position="403"/>
    </location>
</feature>
<dbReference type="RefSeq" id="XP_010488579.1">
    <property type="nucleotide sequence ID" value="XM_010490277.2"/>
</dbReference>
<keyword evidence="2" id="KW-0808">Transferase</keyword>
<keyword evidence="9" id="KW-1185">Reference proteome</keyword>
<dbReference type="GO" id="GO:0016301">
    <property type="term" value="F:kinase activity"/>
    <property type="evidence" value="ECO:0007669"/>
    <property type="project" value="UniProtKB-KW"/>
</dbReference>
<evidence type="ECO:0000256" key="4">
    <source>
        <dbReference type="ARBA" id="ARBA00022777"/>
    </source>
</evidence>
<accession>A0ABM0XNM1</accession>
<evidence type="ECO:0000259" key="8">
    <source>
        <dbReference type="PROSITE" id="PS50011"/>
    </source>
</evidence>
<dbReference type="PROSITE" id="PS00107">
    <property type="entry name" value="PROTEIN_KINASE_ATP"/>
    <property type="match status" value="1"/>
</dbReference>
<evidence type="ECO:0000313" key="10">
    <source>
        <dbReference type="RefSeq" id="XP_010488579.1"/>
    </source>
</evidence>
<dbReference type="Gene3D" id="3.10.20.90">
    <property type="entry name" value="Phosphatidylinositol 3-kinase Catalytic Subunit, Chain A, domain 1"/>
    <property type="match status" value="1"/>
</dbReference>
<dbReference type="InterPro" id="IPR017441">
    <property type="entry name" value="Protein_kinase_ATP_BS"/>
</dbReference>
<evidence type="ECO:0000256" key="3">
    <source>
        <dbReference type="ARBA" id="ARBA00022741"/>
    </source>
</evidence>
<dbReference type="GeneID" id="104766401"/>
<dbReference type="InterPro" id="IPR008271">
    <property type="entry name" value="Ser/Thr_kinase_AS"/>
</dbReference>
<dbReference type="InterPro" id="IPR050167">
    <property type="entry name" value="Ser_Thr_protein_kinase"/>
</dbReference>
<dbReference type="Gene3D" id="3.30.200.20">
    <property type="entry name" value="Phosphorylase Kinase, domain 1"/>
    <property type="match status" value="1"/>
</dbReference>
<dbReference type="Pfam" id="PF00564">
    <property type="entry name" value="PB1"/>
    <property type="match status" value="1"/>
</dbReference>
<feature type="region of interest" description="Disordered" evidence="7">
    <location>
        <begin position="519"/>
        <end position="590"/>
    </location>
</feature>
<reference evidence="10" key="2">
    <citation type="submission" date="2025-08" db="UniProtKB">
        <authorList>
            <consortium name="RefSeq"/>
        </authorList>
    </citation>
    <scope>IDENTIFICATION</scope>
    <source>
        <tissue evidence="10">Leaf</tissue>
    </source>
</reference>
<feature type="compositionally biased region" description="Basic and acidic residues" evidence="7">
    <location>
        <begin position="550"/>
        <end position="570"/>
    </location>
</feature>
<feature type="binding site" evidence="6">
    <location>
        <position position="878"/>
    </location>
    <ligand>
        <name>ATP</name>
        <dbReference type="ChEBI" id="CHEBI:30616"/>
    </ligand>
</feature>
<dbReference type="InterPro" id="IPR000719">
    <property type="entry name" value="Prot_kinase_dom"/>
</dbReference>
<gene>
    <name evidence="10" type="primary">LOC104766401</name>
</gene>
<dbReference type="CDD" id="cd13999">
    <property type="entry name" value="STKc_MAP3K-like"/>
    <property type="match status" value="1"/>
</dbReference>
<dbReference type="InterPro" id="IPR000270">
    <property type="entry name" value="PB1_dom"/>
</dbReference>
<dbReference type="PANTHER" id="PTHR23257">
    <property type="entry name" value="SERINE-THREONINE PROTEIN KINASE"/>
    <property type="match status" value="1"/>
</dbReference>
<dbReference type="Pfam" id="PF07714">
    <property type="entry name" value="PK_Tyr_Ser-Thr"/>
    <property type="match status" value="1"/>
</dbReference>
<dbReference type="CDD" id="cd06410">
    <property type="entry name" value="PB1_UP2"/>
    <property type="match status" value="1"/>
</dbReference>
<evidence type="ECO:0000256" key="5">
    <source>
        <dbReference type="ARBA" id="ARBA00022840"/>
    </source>
</evidence>
<evidence type="ECO:0000256" key="6">
    <source>
        <dbReference type="PROSITE-ProRule" id="PRU10141"/>
    </source>
</evidence>
<dbReference type="PANTHER" id="PTHR23257:SF842">
    <property type="entry name" value="KINASE SUPERFAMILY WITH OCTICOSAPEPTIDE_PHOX_BEM1P DOMAIN-CONTAINING PROTEIN"/>
    <property type="match status" value="1"/>
</dbReference>
<dbReference type="Gene3D" id="1.10.510.10">
    <property type="entry name" value="Transferase(Phosphotransferase) domain 1"/>
    <property type="match status" value="1"/>
</dbReference>
<protein>
    <submittedName>
        <fullName evidence="10">Probable serine/threonine-protein kinase DDB_G0267686</fullName>
    </submittedName>
</protein>
<sequence length="1128" mass="125469">MSDRWARQNAEQAAVLAERRNLNKNVSLQTGEEFSIEFLKDHHHNTPVHSPVVSGKTHNDGNRFGGDLYYHQNHLPGYDSAAARFHELRRIESECPSSDAYDFGRDLRSSSIRVENGGSYVPHFSAYHNVGGENEVITRKAFGEINSNRGDVTGRSAPCAFLPERVQSNNYTGGGGGGDFDRFGKVKFLCSFGGRIMPRSTDEKLKYVGGETHIISIRKNLSWEELKKKTSAICQQPHSIKYQLPGDELDSLISVSSDEDLQNMIEEYNGLERLEGSQRPRLFLIPIGEPERKVQQTTPDSQYAAAINSNTVVGQTLVGDTRYHVNNLDRNPSFRKQAPSQMLRLDTTTMHRNPLFNGVQYNMPTYPSPPVSPSPFQQRDSNGVYSPFPGNNSSSESNNSFSPAQPDTPSFEAIDSKYHQQRPLPSVNCQSNKHEAENLYGMQFQNGFNEKLVTPSSSNVDTLCFNPERSVNSGRVYSDKASMPEESKVSFSGSTNSNDSCLGIPHSYSDSTLEINGGHSSYFSQERQSPSSTLNFTKKQTQEKPVQVHRNNDLADRRTQSDILDMKSTEGGETMFKFSPRPGGPGLSGENKTLHIDISSAGNHYDEIYLNQETKNQGGYNDTIFHLGGKVLGTKATPTDMDGKTLPTYGYQTSAVVDPWKQIKQDNERLIAGTSSANLISLEEGIAANVPNEEPESRAARERNLEVSGMFLNKRAGSDDNFLFSIASESENRKIGHETGILEFDLTQNNRTGGEGVLGHVRIPSMDLNQPAPAPVSDTYDLKILSVEREDSPQSIPHAKMNSDDTVFLSEEAEANTGEKENSFKDTLFVEMEASVYGLQIIKNADLEDLTELGSGTYGTVYHGTWRGTDVAIKRIRKSCFAGRSSEQERLTKDFWREAQILSNLHHPNVVAFYGIVPDGTGGTLATVTEFMVNGSLRHALLKKDRLLDFRKKIIIAMDAAFGMEYLHSKNIVHFDLKCENLLVNLRDPQRPICKVGDLGLSRIKRNTLVSGGVRGTLPWMAPELLNGSSTRVSEKVDVFSYGISLWEILTGEEPYADMHCGAIIGGIVKNTLRPPIPKTCSPDWRNLMEQCWSVDPDSRPPFTEITSRLRTMSMDLVTKSKRRENKP</sequence>
<evidence type="ECO:0000256" key="7">
    <source>
        <dbReference type="SAM" id="MobiDB-lite"/>
    </source>
</evidence>
<dbReference type="SUPFAM" id="SSF56112">
    <property type="entry name" value="Protein kinase-like (PK-like)"/>
    <property type="match status" value="1"/>
</dbReference>
<dbReference type="PRINTS" id="PR00109">
    <property type="entry name" value="TYRKINASE"/>
</dbReference>
<organism evidence="9 10">
    <name type="scientific">Camelina sativa</name>
    <name type="common">False flax</name>
    <name type="synonym">Myagrum sativum</name>
    <dbReference type="NCBI Taxonomy" id="90675"/>
    <lineage>
        <taxon>Eukaryota</taxon>
        <taxon>Viridiplantae</taxon>
        <taxon>Streptophyta</taxon>
        <taxon>Embryophyta</taxon>
        <taxon>Tracheophyta</taxon>
        <taxon>Spermatophyta</taxon>
        <taxon>Magnoliopsida</taxon>
        <taxon>eudicotyledons</taxon>
        <taxon>Gunneridae</taxon>
        <taxon>Pentapetalae</taxon>
        <taxon>rosids</taxon>
        <taxon>malvids</taxon>
        <taxon>Brassicales</taxon>
        <taxon>Brassicaceae</taxon>
        <taxon>Camelineae</taxon>
        <taxon>Camelina</taxon>
    </lineage>
</organism>
<proteinExistence type="predicted"/>
<keyword evidence="4 10" id="KW-0418">Kinase</keyword>